<feature type="region of interest" description="Disordered" evidence="1">
    <location>
        <begin position="398"/>
        <end position="449"/>
    </location>
</feature>
<feature type="compositionally biased region" description="Basic residues" evidence="1">
    <location>
        <begin position="409"/>
        <end position="449"/>
    </location>
</feature>
<proteinExistence type="predicted"/>
<evidence type="ECO:0000256" key="1">
    <source>
        <dbReference type="SAM" id="MobiDB-lite"/>
    </source>
</evidence>
<name>A0A6C0C739_9ZZZZ</name>
<sequence length="478" mass="54121">MTSLAVQPRQQSTNPIATGTPGLYFYVNNKTTPNDQRLRRLIGAVGNTGSFTNISTDQSEYQWACTQVRKAGGNTGYACGGVIGSNFFDTDKMLYTINYVILLITHRDESSMGTSSAIKARSGVTPVATHGFVVLRDLTRVTNGIFQAIEQKKQQKAYPGSEYFDQLKAYLTDEPMLYIEGLCANKAAGRGAGMHMMDLVHRIALDTGPDIYQGCKLSALVYVIQFYFRKFSYRFRKGWYGDGATKNLTAENLRYLNNMVLRLPRLPEDDAAYDYTPWVEFLKLLSVTGFNAQTTQEQAARVLTLRDSIKHLFDEDGNIYAVTSRLIEALKNLGWGDQGYKMYFCFYNDPLFGVDTFAYSTPFTQQIIQSYLAASGKNPARKSATGVTGLIHKVQGQTTTREVQSMLKGGRRRRKRTKKKALKKKHRRTKRRRKRKTRRKRGGKQKLSNKKCKILRHQHSKLTHHVNMVGKALQVQCN</sequence>
<evidence type="ECO:0000313" key="2">
    <source>
        <dbReference type="EMBL" id="QHS99333.1"/>
    </source>
</evidence>
<dbReference type="AlphaFoldDB" id="A0A6C0C739"/>
<protein>
    <submittedName>
        <fullName evidence="2">Uncharacterized protein</fullName>
    </submittedName>
</protein>
<organism evidence="2">
    <name type="scientific">viral metagenome</name>
    <dbReference type="NCBI Taxonomy" id="1070528"/>
    <lineage>
        <taxon>unclassified sequences</taxon>
        <taxon>metagenomes</taxon>
        <taxon>organismal metagenomes</taxon>
    </lineage>
</organism>
<accession>A0A6C0C739</accession>
<dbReference type="EMBL" id="MN739339">
    <property type="protein sequence ID" value="QHS99333.1"/>
    <property type="molecule type" value="Genomic_DNA"/>
</dbReference>
<reference evidence="2" key="1">
    <citation type="journal article" date="2020" name="Nature">
        <title>Giant virus diversity and host interactions through global metagenomics.</title>
        <authorList>
            <person name="Schulz F."/>
            <person name="Roux S."/>
            <person name="Paez-Espino D."/>
            <person name="Jungbluth S."/>
            <person name="Walsh D.A."/>
            <person name="Denef V.J."/>
            <person name="McMahon K.D."/>
            <person name="Konstantinidis K.T."/>
            <person name="Eloe-Fadrosh E.A."/>
            <person name="Kyrpides N.C."/>
            <person name="Woyke T."/>
        </authorList>
    </citation>
    <scope>NUCLEOTIDE SEQUENCE</scope>
    <source>
        <strain evidence="2">GVMAG-M-3300020185-33</strain>
    </source>
</reference>